<protein>
    <submittedName>
        <fullName evidence="3">Competence protein ComEC</fullName>
    </submittedName>
</protein>
<gene>
    <name evidence="3" type="ORF">SAMN05660923_02751</name>
</gene>
<dbReference type="SUPFAM" id="SSF56281">
    <property type="entry name" value="Metallo-hydrolase/oxidoreductase"/>
    <property type="match status" value="1"/>
</dbReference>
<dbReference type="Gene3D" id="3.40.10.10">
    <property type="entry name" value="DNA Methylphosphotriester Repair Domain"/>
    <property type="match status" value="1"/>
</dbReference>
<dbReference type="SUPFAM" id="SSF57884">
    <property type="entry name" value="Ada DNA repair protein, N-terminal domain (N-Ada 10)"/>
    <property type="match status" value="1"/>
</dbReference>
<dbReference type="Pfam" id="PF02805">
    <property type="entry name" value="Ada_Zn_binding"/>
    <property type="match status" value="1"/>
</dbReference>
<evidence type="ECO:0000259" key="2">
    <source>
        <dbReference type="SMART" id="SM00849"/>
    </source>
</evidence>
<keyword evidence="1" id="KW-0010">Activator</keyword>
<dbReference type="AlphaFoldDB" id="A0A1H3DSA5"/>
<dbReference type="InterPro" id="IPR004026">
    <property type="entry name" value="Ada_DNA_repair_Zn-bd"/>
</dbReference>
<dbReference type="Pfam" id="PF00753">
    <property type="entry name" value="Lactamase_B"/>
    <property type="match status" value="1"/>
</dbReference>
<dbReference type="GO" id="GO:0006281">
    <property type="term" value="P:DNA repair"/>
    <property type="evidence" value="ECO:0007669"/>
    <property type="project" value="InterPro"/>
</dbReference>
<evidence type="ECO:0000256" key="1">
    <source>
        <dbReference type="ARBA" id="ARBA00023159"/>
    </source>
</evidence>
<dbReference type="InterPro" id="IPR036866">
    <property type="entry name" value="RibonucZ/Hydroxyglut_hydro"/>
</dbReference>
<dbReference type="GO" id="GO:0008270">
    <property type="term" value="F:zinc ion binding"/>
    <property type="evidence" value="ECO:0007669"/>
    <property type="project" value="InterPro"/>
</dbReference>
<sequence>MNKNRIGILFLVLAFLIITTSCNVVTDTIPSEDYENLLKIHFIDVGQGDSTLIQLPNGEVSLIDGGPGSAQDKVVKYIEVLGIEEIDHLIVTHPHEDHIGGLPQIVENFKIKKVYMPNKTANTVVFEELLLAIKKQNLNIDIVKAGDYLIDEEQLKFYFLAPNRDDYDATNDFSIVSKIDFFDNSLIVAGDAEKNSEMDMIDSGLDLKADLLRVGHHGGRTSTNDDFLEKVNPKYSIISVGRENAYGHPHRETLERLNKIGTKILRTDRLGDIVFISDGQRWVYETEIARKENAVAIMYIGNKNTKVLHSIECNSLPIEENRIFFTSIVEAENMGYRPHKNCIK</sequence>
<dbReference type="GO" id="GO:0003677">
    <property type="term" value="F:DNA binding"/>
    <property type="evidence" value="ECO:0007669"/>
    <property type="project" value="InterPro"/>
</dbReference>
<dbReference type="PROSITE" id="PS51257">
    <property type="entry name" value="PROKAR_LIPOPROTEIN"/>
    <property type="match status" value="1"/>
</dbReference>
<evidence type="ECO:0000313" key="3">
    <source>
        <dbReference type="EMBL" id="SDX69286.1"/>
    </source>
</evidence>
<dbReference type="InterPro" id="IPR035451">
    <property type="entry name" value="Ada-like_dom_sf"/>
</dbReference>
<dbReference type="PANTHER" id="PTHR30619:SF1">
    <property type="entry name" value="RECOMBINATION PROTEIN 2"/>
    <property type="match status" value="1"/>
</dbReference>
<dbReference type="OrthoDB" id="9761531at2"/>
<dbReference type="Proteomes" id="UP000198828">
    <property type="component" value="Unassembled WGS sequence"/>
</dbReference>
<dbReference type="EMBL" id="FNNG01000016">
    <property type="protein sequence ID" value="SDX69286.1"/>
    <property type="molecule type" value="Genomic_DNA"/>
</dbReference>
<dbReference type="InterPro" id="IPR052159">
    <property type="entry name" value="Competence_DNA_uptake"/>
</dbReference>
<dbReference type="RefSeq" id="WP_093754630.1">
    <property type="nucleotide sequence ID" value="NZ_FNNG01000016.1"/>
</dbReference>
<dbReference type="InterPro" id="IPR001279">
    <property type="entry name" value="Metallo-B-lactamas"/>
</dbReference>
<dbReference type="CDD" id="cd07731">
    <property type="entry name" value="ComA-like_MBL-fold"/>
    <property type="match status" value="1"/>
</dbReference>
<dbReference type="Gene3D" id="3.60.15.10">
    <property type="entry name" value="Ribonuclease Z/Hydroxyacylglutathione hydrolase-like"/>
    <property type="match status" value="1"/>
</dbReference>
<organism evidence="3 4">
    <name type="scientific">Tepidimicrobium xylanilyticum</name>
    <dbReference type="NCBI Taxonomy" id="1123352"/>
    <lineage>
        <taxon>Bacteria</taxon>
        <taxon>Bacillati</taxon>
        <taxon>Bacillota</taxon>
        <taxon>Tissierellia</taxon>
        <taxon>Tissierellales</taxon>
        <taxon>Tepidimicrobiaceae</taxon>
        <taxon>Tepidimicrobium</taxon>
    </lineage>
</organism>
<dbReference type="GO" id="GO:0006355">
    <property type="term" value="P:regulation of DNA-templated transcription"/>
    <property type="evidence" value="ECO:0007669"/>
    <property type="project" value="InterPro"/>
</dbReference>
<evidence type="ECO:0000313" key="4">
    <source>
        <dbReference type="Proteomes" id="UP000198828"/>
    </source>
</evidence>
<dbReference type="PANTHER" id="PTHR30619">
    <property type="entry name" value="DNA INTERNALIZATION/COMPETENCE PROTEIN COMEC/REC2"/>
    <property type="match status" value="1"/>
</dbReference>
<dbReference type="GO" id="GO:0008168">
    <property type="term" value="F:methyltransferase activity"/>
    <property type="evidence" value="ECO:0007669"/>
    <property type="project" value="InterPro"/>
</dbReference>
<dbReference type="SMART" id="SM00849">
    <property type="entry name" value="Lactamase_B"/>
    <property type="match status" value="1"/>
</dbReference>
<feature type="domain" description="Metallo-beta-lactamase" evidence="2">
    <location>
        <begin position="47"/>
        <end position="242"/>
    </location>
</feature>
<keyword evidence="4" id="KW-1185">Reference proteome</keyword>
<reference evidence="3 4" key="1">
    <citation type="submission" date="2016-10" db="EMBL/GenBank/DDBJ databases">
        <authorList>
            <person name="de Groot N.N."/>
        </authorList>
    </citation>
    <scope>NUCLEOTIDE SEQUENCE [LARGE SCALE GENOMIC DNA]</scope>
    <source>
        <strain evidence="3 4">DSM 23310</strain>
    </source>
</reference>
<name>A0A1H3DSA5_9FIRM</name>
<proteinExistence type="predicted"/>
<dbReference type="InterPro" id="IPR035681">
    <property type="entry name" value="ComA-like_MBL"/>
</dbReference>
<accession>A0A1H3DSA5</accession>